<reference evidence="3" key="1">
    <citation type="submission" date="2018-06" db="EMBL/GenBank/DDBJ databases">
        <authorList>
            <person name="Zhirakovskaya E."/>
        </authorList>
    </citation>
    <scope>NUCLEOTIDE SEQUENCE</scope>
</reference>
<gene>
    <name evidence="3" type="ORF">MNBD_GAMMA08-2070</name>
</gene>
<dbReference type="InterPro" id="IPR007730">
    <property type="entry name" value="SPOR-like_dom"/>
</dbReference>
<evidence type="ECO:0000313" key="3">
    <source>
        <dbReference type="EMBL" id="VAW59193.1"/>
    </source>
</evidence>
<evidence type="ECO:0000256" key="1">
    <source>
        <dbReference type="SAM" id="Phobius"/>
    </source>
</evidence>
<dbReference type="PROSITE" id="PS51724">
    <property type="entry name" value="SPOR"/>
    <property type="match status" value="1"/>
</dbReference>
<accession>A0A3B0X457</accession>
<protein>
    <recommendedName>
        <fullName evidence="2">SPOR domain-containing protein</fullName>
    </recommendedName>
</protein>
<dbReference type="InterPro" id="IPR036680">
    <property type="entry name" value="SPOR-like_sf"/>
</dbReference>
<dbReference type="Gene3D" id="3.30.70.1070">
    <property type="entry name" value="Sporulation related repeat"/>
    <property type="match status" value="1"/>
</dbReference>
<keyword evidence="1" id="KW-0472">Membrane</keyword>
<dbReference type="SUPFAM" id="SSF110997">
    <property type="entry name" value="Sporulation related repeat"/>
    <property type="match status" value="1"/>
</dbReference>
<dbReference type="Pfam" id="PF05036">
    <property type="entry name" value="SPOR"/>
    <property type="match status" value="1"/>
</dbReference>
<dbReference type="EMBL" id="UOFH01000063">
    <property type="protein sequence ID" value="VAW59193.1"/>
    <property type="molecule type" value="Genomic_DNA"/>
</dbReference>
<proteinExistence type="predicted"/>
<name>A0A3B0X457_9ZZZZ</name>
<dbReference type="AlphaFoldDB" id="A0A3B0X457"/>
<feature type="transmembrane region" description="Helical" evidence="1">
    <location>
        <begin position="26"/>
        <end position="46"/>
    </location>
</feature>
<feature type="domain" description="SPOR" evidence="2">
    <location>
        <begin position="235"/>
        <end position="315"/>
    </location>
</feature>
<organism evidence="3">
    <name type="scientific">hydrothermal vent metagenome</name>
    <dbReference type="NCBI Taxonomy" id="652676"/>
    <lineage>
        <taxon>unclassified sequences</taxon>
        <taxon>metagenomes</taxon>
        <taxon>ecological metagenomes</taxon>
    </lineage>
</organism>
<keyword evidence="1" id="KW-0812">Transmembrane</keyword>
<keyword evidence="1" id="KW-1133">Transmembrane helix</keyword>
<dbReference type="PANTHER" id="PTHR38731">
    <property type="entry name" value="LIPL45-RELATED LIPOPROTEIN-RELATED"/>
    <property type="match status" value="1"/>
</dbReference>
<sequence>MLYSSAICPTEKHKNKLSLTFCTQTLSIFFFLLISCFLFSSSAFAIGGKVSALQMPAWIERNATLSSLKPGMILQAGDKIITGSNARALLKLDEGSLIKVGENAELNFTSLLPAEEEHGFFEATLRLVKGAFRFTTSASGKNRKRQVNVKIGDITADIRGTDIWGRSKKDKDVLCLIEGRITANRQGEPEFEMEDPLSFYIVPKNKPASPVSPASEEQLLEWIKQTELNAGEGVLSEEGQWAVNLMSVTNKNSIKPILTSLSASGYAATIEDTKVNGANWYRLRVSGFNSRDDAKVFAKIIAGTNDVSQTWIVKTTER</sequence>
<dbReference type="InterPro" id="IPR006860">
    <property type="entry name" value="FecR"/>
</dbReference>
<dbReference type="PANTHER" id="PTHR38731:SF1">
    <property type="entry name" value="FECR PROTEIN DOMAIN-CONTAINING PROTEIN"/>
    <property type="match status" value="1"/>
</dbReference>
<evidence type="ECO:0000259" key="2">
    <source>
        <dbReference type="PROSITE" id="PS51724"/>
    </source>
</evidence>
<dbReference type="Pfam" id="PF04773">
    <property type="entry name" value="FecR"/>
    <property type="match status" value="1"/>
</dbReference>
<dbReference type="GO" id="GO:0042834">
    <property type="term" value="F:peptidoglycan binding"/>
    <property type="evidence" value="ECO:0007669"/>
    <property type="project" value="InterPro"/>
</dbReference>